<dbReference type="Pfam" id="PF08588">
    <property type="entry name" value="Duc1"/>
    <property type="match status" value="1"/>
</dbReference>
<proteinExistence type="predicted"/>
<dbReference type="EMBL" id="OZ037954">
    <property type="protein sequence ID" value="CAL1699645.1"/>
    <property type="molecule type" value="Genomic_DNA"/>
</dbReference>
<evidence type="ECO:0000313" key="3">
    <source>
        <dbReference type="Proteomes" id="UP001497453"/>
    </source>
</evidence>
<dbReference type="InterPro" id="IPR013897">
    <property type="entry name" value="Duc1"/>
</dbReference>
<evidence type="ECO:0000313" key="2">
    <source>
        <dbReference type="EMBL" id="CAL1699645.1"/>
    </source>
</evidence>
<protein>
    <recommendedName>
        <fullName evidence="1">Domain of unknown function at the cortex 1 domain-containing protein</fullName>
    </recommendedName>
</protein>
<dbReference type="PANTHER" id="PTHR34826">
    <property type="entry name" value="UPF0590 PROTEIN C409.17C"/>
    <property type="match status" value="1"/>
</dbReference>
<sequence>MPRLRILAGPSLDELVPIEANSGVPLHIKSDVFEGQILVYIKGFADTNGDVGDSSYFEQKERKGITWSIQVQGRFLQPHNADDVLFGNVFDRPLKLPWGFSAALKFMKYIDPTLEQDLTSNSKPWALSPLVATMPHLEHRRIDETHHPPPFPPKKPIADDISHLPVHSHKGKAHERKPKRRAYFHHAARRKEVKFGPEDLLTTDFCYDYLEFSPEGVVLRLPVGISIDMLRYWDGQPVRFVCCERIPKGSTRDGVPWGRVFWCVVIESAEDEHEKGVR</sequence>
<organism evidence="2 3">
    <name type="scientific">Somion occarium</name>
    <dbReference type="NCBI Taxonomy" id="3059160"/>
    <lineage>
        <taxon>Eukaryota</taxon>
        <taxon>Fungi</taxon>
        <taxon>Dikarya</taxon>
        <taxon>Basidiomycota</taxon>
        <taxon>Agaricomycotina</taxon>
        <taxon>Agaricomycetes</taxon>
        <taxon>Polyporales</taxon>
        <taxon>Cerrenaceae</taxon>
        <taxon>Somion</taxon>
    </lineage>
</organism>
<reference evidence="3" key="1">
    <citation type="submission" date="2024-04" db="EMBL/GenBank/DDBJ databases">
        <authorList>
            <person name="Shaw F."/>
            <person name="Minotto A."/>
        </authorList>
    </citation>
    <scope>NUCLEOTIDE SEQUENCE [LARGE SCALE GENOMIC DNA]</scope>
</reference>
<name>A0ABP1CVE8_9APHY</name>
<dbReference type="PANTHER" id="PTHR34826:SF2">
    <property type="entry name" value="UPF0590 PROTEIN C409.17C"/>
    <property type="match status" value="1"/>
</dbReference>
<gene>
    <name evidence="2" type="ORF">GFSPODELE1_LOCUS2777</name>
</gene>
<accession>A0ABP1CVE8</accession>
<keyword evidence="3" id="KW-1185">Reference proteome</keyword>
<evidence type="ECO:0000259" key="1">
    <source>
        <dbReference type="Pfam" id="PF08588"/>
    </source>
</evidence>
<feature type="domain" description="Domain of unknown function at the cortex 1" evidence="1">
    <location>
        <begin position="3"/>
        <end position="266"/>
    </location>
</feature>
<dbReference type="Proteomes" id="UP001497453">
    <property type="component" value="Chromosome 11"/>
</dbReference>